<evidence type="ECO:0000256" key="2">
    <source>
        <dbReference type="ARBA" id="ARBA00022692"/>
    </source>
</evidence>
<dbReference type="FunFam" id="1.20.58.390:FF:000144">
    <property type="entry name" value="Protein CBR-ACR-25"/>
    <property type="match status" value="1"/>
</dbReference>
<protein>
    <submittedName>
        <fullName evidence="5">Transmembrane ion channel</fullName>
    </submittedName>
</protein>
<accession>A0A8R1UYY9</accession>
<dbReference type="SUPFAM" id="SSF90112">
    <property type="entry name" value="Neurotransmitter-gated ion-channel transmembrane pore"/>
    <property type="match status" value="1"/>
</dbReference>
<dbReference type="Pfam" id="PF02932">
    <property type="entry name" value="Neur_chan_memb"/>
    <property type="match status" value="1"/>
</dbReference>
<name>A0A2A6D1V5_PRIPA</name>
<dbReference type="InterPro" id="IPR006029">
    <property type="entry name" value="Neurotrans-gated_channel_TM"/>
</dbReference>
<reference evidence="5" key="2">
    <citation type="submission" date="2022-06" db="UniProtKB">
        <authorList>
            <consortium name="EnsemblMetazoa"/>
        </authorList>
    </citation>
    <scope>IDENTIFICATION</scope>
    <source>
        <strain evidence="5">PS312</strain>
    </source>
</reference>
<dbReference type="InterPro" id="IPR038050">
    <property type="entry name" value="Neuro_actylchol_rec"/>
</dbReference>
<keyword evidence="3" id="KW-1133">Transmembrane helix</keyword>
<dbReference type="Gene3D" id="1.20.58.390">
    <property type="entry name" value="Neurotransmitter-gated ion-channel transmembrane domain"/>
    <property type="match status" value="2"/>
</dbReference>
<dbReference type="GO" id="GO:0045202">
    <property type="term" value="C:synapse"/>
    <property type="evidence" value="ECO:0000318"/>
    <property type="project" value="GO_Central"/>
</dbReference>
<dbReference type="PANTHER" id="PTHR18945">
    <property type="entry name" value="NEUROTRANSMITTER GATED ION CHANNEL"/>
    <property type="match status" value="1"/>
</dbReference>
<proteinExistence type="predicted"/>
<dbReference type="Pfam" id="PF02931">
    <property type="entry name" value="Neur_chan_LBD"/>
    <property type="match status" value="2"/>
</dbReference>
<evidence type="ECO:0000313" key="6">
    <source>
        <dbReference type="Proteomes" id="UP000005239"/>
    </source>
</evidence>
<evidence type="ECO:0000256" key="3">
    <source>
        <dbReference type="ARBA" id="ARBA00022989"/>
    </source>
</evidence>
<reference evidence="6" key="1">
    <citation type="journal article" date="2008" name="Nat. Genet.">
        <title>The Pristionchus pacificus genome provides a unique perspective on nematode lifestyle and parasitism.</title>
        <authorList>
            <person name="Dieterich C."/>
            <person name="Clifton S.W."/>
            <person name="Schuster L.N."/>
            <person name="Chinwalla A."/>
            <person name="Delehaunty K."/>
            <person name="Dinkelacker I."/>
            <person name="Fulton L."/>
            <person name="Fulton R."/>
            <person name="Godfrey J."/>
            <person name="Minx P."/>
            <person name="Mitreva M."/>
            <person name="Roeseler W."/>
            <person name="Tian H."/>
            <person name="Witte H."/>
            <person name="Yang S.P."/>
            <person name="Wilson R.K."/>
            <person name="Sommer R.J."/>
        </authorList>
    </citation>
    <scope>NUCLEOTIDE SEQUENCE [LARGE SCALE GENOMIC DNA]</scope>
    <source>
        <strain evidence="6">PS312</strain>
    </source>
</reference>
<accession>A0A2A6D1V5</accession>
<dbReference type="GO" id="GO:0098794">
    <property type="term" value="C:postsynapse"/>
    <property type="evidence" value="ECO:0007669"/>
    <property type="project" value="GOC"/>
</dbReference>
<sequence length="512" mass="58396">NDVCVLSNRLVDDFRRSTGGVAHITPFLLTSPLSSSEATECQTCLQQREANKGEISSRSISLSALTFSPLPQPLEHVSIDQSLAEPIDKRESISSLYTPFHLSSCWQQLLLVFCCAIITNLSQASKREAELYESILEKHEALVRPVENPDDPIVVKMGVILQQLIDVDEKNQVADLNAYLRMEWIDYSYDRSYASNLVVYHTGLVNWMPPGVFRLTCQINIVYFPFDVQTCWMKFGSWTFDGTKLDLQVDDNGFDISSFIPNGEWKLENTSVKRNVQSYECCPEPYYDLVFTFTIRRLALYYAFNLILPCVLITLLTLVGFTLPPDAGEKMSLRLFFAMCMFTCAGSVVGTALVLNFHHRNRRTHKMSMTMKLIMMNWLPWLLLMKRPGCIATKRQLIRRKKQVKERLDICLAALLEDVPAPDEDEVLSMDVESIKTTPAMLAQLLVLQQIYKELNIMNQKVEKAEIEKASEDDWKFCAMVLDRLCLFLLSFFITVSSLILFGIVPDIASSF</sequence>
<organism evidence="5 6">
    <name type="scientific">Pristionchus pacificus</name>
    <name type="common">Parasitic nematode worm</name>
    <dbReference type="NCBI Taxonomy" id="54126"/>
    <lineage>
        <taxon>Eukaryota</taxon>
        <taxon>Metazoa</taxon>
        <taxon>Ecdysozoa</taxon>
        <taxon>Nematoda</taxon>
        <taxon>Chromadorea</taxon>
        <taxon>Rhabditida</taxon>
        <taxon>Rhabditina</taxon>
        <taxon>Diplogasteromorpha</taxon>
        <taxon>Diplogasteroidea</taxon>
        <taxon>Neodiplogasteridae</taxon>
        <taxon>Pristionchus</taxon>
    </lineage>
</organism>
<dbReference type="CDD" id="cd19051">
    <property type="entry name" value="LGIC_TM_cation"/>
    <property type="match status" value="1"/>
</dbReference>
<dbReference type="GO" id="GO:0005892">
    <property type="term" value="C:acetylcholine-gated channel complex"/>
    <property type="evidence" value="ECO:0000318"/>
    <property type="project" value="GO_Central"/>
</dbReference>
<keyword evidence="4" id="KW-0472">Membrane</keyword>
<evidence type="ECO:0000256" key="1">
    <source>
        <dbReference type="ARBA" id="ARBA00004141"/>
    </source>
</evidence>
<dbReference type="InterPro" id="IPR018000">
    <property type="entry name" value="Neurotransmitter_ion_chnl_CS"/>
</dbReference>
<dbReference type="FunFam" id="2.70.170.10:FF:000060">
    <property type="entry name" value="Nicotinic acetylcholine receptor subunit alpha4"/>
    <property type="match status" value="1"/>
</dbReference>
<dbReference type="GO" id="GO:0004888">
    <property type="term" value="F:transmembrane signaling receptor activity"/>
    <property type="evidence" value="ECO:0007669"/>
    <property type="project" value="InterPro"/>
</dbReference>
<dbReference type="GO" id="GO:0005231">
    <property type="term" value="F:excitatory extracellular ligand-gated monoatomic ion channel activity"/>
    <property type="evidence" value="ECO:0000318"/>
    <property type="project" value="GO_Central"/>
</dbReference>
<dbReference type="GO" id="GO:0034220">
    <property type="term" value="P:monoatomic ion transmembrane transport"/>
    <property type="evidence" value="ECO:0000318"/>
    <property type="project" value="GO_Central"/>
</dbReference>
<dbReference type="InterPro" id="IPR006201">
    <property type="entry name" value="Neur_channel"/>
</dbReference>
<dbReference type="InterPro" id="IPR036719">
    <property type="entry name" value="Neuro-gated_channel_TM_sf"/>
</dbReference>
<evidence type="ECO:0000256" key="4">
    <source>
        <dbReference type="ARBA" id="ARBA00023136"/>
    </source>
</evidence>
<dbReference type="SUPFAM" id="SSF63712">
    <property type="entry name" value="Nicotinic receptor ligand binding domain-like"/>
    <property type="match status" value="1"/>
</dbReference>
<comment type="subcellular location">
    <subcellularLocation>
        <location evidence="1">Membrane</location>
        <topology evidence="1">Multi-pass membrane protein</topology>
    </subcellularLocation>
</comment>
<dbReference type="GO" id="GO:0005886">
    <property type="term" value="C:plasma membrane"/>
    <property type="evidence" value="ECO:0000318"/>
    <property type="project" value="GO_Central"/>
</dbReference>
<dbReference type="GO" id="GO:0007268">
    <property type="term" value="P:chemical synaptic transmission"/>
    <property type="evidence" value="ECO:0000318"/>
    <property type="project" value="GO_Central"/>
</dbReference>
<dbReference type="AlphaFoldDB" id="A0A2A6D1V5"/>
<dbReference type="Gene3D" id="2.70.170.10">
    <property type="entry name" value="Neurotransmitter-gated ion-channel ligand-binding domain"/>
    <property type="match status" value="2"/>
</dbReference>
<dbReference type="Proteomes" id="UP000005239">
    <property type="component" value="Unassembled WGS sequence"/>
</dbReference>
<dbReference type="GO" id="GO:0042391">
    <property type="term" value="P:regulation of membrane potential"/>
    <property type="evidence" value="ECO:0000318"/>
    <property type="project" value="GO_Central"/>
</dbReference>
<evidence type="ECO:0000313" key="5">
    <source>
        <dbReference type="EnsemblMetazoa" id="PPA42328.1"/>
    </source>
</evidence>
<dbReference type="GO" id="GO:0043005">
    <property type="term" value="C:neuron projection"/>
    <property type="evidence" value="ECO:0000318"/>
    <property type="project" value="GO_Central"/>
</dbReference>
<dbReference type="InterPro" id="IPR006202">
    <property type="entry name" value="Neur_chan_lig-bd"/>
</dbReference>
<dbReference type="GO" id="GO:1904315">
    <property type="term" value="F:transmitter-gated monoatomic ion channel activity involved in regulation of postsynaptic membrane potential"/>
    <property type="evidence" value="ECO:0000318"/>
    <property type="project" value="GO_Central"/>
</dbReference>
<dbReference type="CDD" id="cd18997">
    <property type="entry name" value="LGIC_ECD_nAChR"/>
    <property type="match status" value="1"/>
</dbReference>
<keyword evidence="6" id="KW-1185">Reference proteome</keyword>
<dbReference type="PROSITE" id="PS00236">
    <property type="entry name" value="NEUROTR_ION_CHANNEL"/>
    <property type="match status" value="1"/>
</dbReference>
<gene>
    <name evidence="5" type="primary">WBGene00280697</name>
</gene>
<dbReference type="EnsemblMetazoa" id="PPA42328.1">
    <property type="protein sequence ID" value="PPA42328.1"/>
    <property type="gene ID" value="WBGene00280697"/>
</dbReference>
<keyword evidence="2" id="KW-0812">Transmembrane</keyword>
<dbReference type="InterPro" id="IPR036734">
    <property type="entry name" value="Neur_chan_lig-bd_sf"/>
</dbReference>